<evidence type="ECO:0000259" key="10">
    <source>
        <dbReference type="Pfam" id="PF02823"/>
    </source>
</evidence>
<evidence type="ECO:0000256" key="5">
    <source>
        <dbReference type="ARBA" id="ARBA00022781"/>
    </source>
</evidence>
<keyword evidence="12" id="KW-1185">Reference proteome</keyword>
<evidence type="ECO:0000256" key="9">
    <source>
        <dbReference type="ARBA" id="ARBA00023310"/>
    </source>
</evidence>
<dbReference type="PANTHER" id="PTHR13822:SF10">
    <property type="entry name" value="ATP SYNTHASE EPSILON CHAIN, CHLOROPLASTIC"/>
    <property type="match status" value="1"/>
</dbReference>
<gene>
    <name evidence="11" type="ORF">QWZ14_07070</name>
</gene>
<sequence length="140" mass="15309">MRLRIITPLSIIIDTNSVLSLRAEDDSGGFGIMPGHADFLTSLTIGVVSWKDGAEERHYCAVRRGVLAVASGQSITITTREAVASDDLATLDGTVIAGYRAAIETERIERTDTMRLQLNAIRQIVRQLQTQGRDGRERLG</sequence>
<keyword evidence="7" id="KW-0472">Membrane</keyword>
<dbReference type="EMBL" id="JAUFPN010000060">
    <property type="protein sequence ID" value="MDN3564135.1"/>
    <property type="molecule type" value="Genomic_DNA"/>
</dbReference>
<dbReference type="Proteomes" id="UP001529369">
    <property type="component" value="Unassembled WGS sequence"/>
</dbReference>
<comment type="function">
    <text evidence="1">Produces ATP from ADP in the presence of a proton gradient across the membrane.</text>
</comment>
<dbReference type="NCBIfam" id="NF009981">
    <property type="entry name" value="PRK13447.1"/>
    <property type="match status" value="1"/>
</dbReference>
<keyword evidence="6" id="KW-0406">Ion transport</keyword>
<organism evidence="11 12">
    <name type="scientific">Paeniroseomonas aquatica</name>
    <dbReference type="NCBI Taxonomy" id="373043"/>
    <lineage>
        <taxon>Bacteria</taxon>
        <taxon>Pseudomonadati</taxon>
        <taxon>Pseudomonadota</taxon>
        <taxon>Alphaproteobacteria</taxon>
        <taxon>Acetobacterales</taxon>
        <taxon>Acetobacteraceae</taxon>
        <taxon>Paeniroseomonas</taxon>
    </lineage>
</organism>
<dbReference type="SUPFAM" id="SSF51344">
    <property type="entry name" value="Epsilon subunit of F1F0-ATP synthase N-terminal domain"/>
    <property type="match status" value="1"/>
</dbReference>
<dbReference type="RefSeq" id="WP_290315922.1">
    <property type="nucleotide sequence ID" value="NZ_JAUFPN010000060.1"/>
</dbReference>
<dbReference type="InterPro" id="IPR001469">
    <property type="entry name" value="ATP_synth_F1_dsu/esu"/>
</dbReference>
<feature type="domain" description="ATP synthase F1 complex delta/epsilon subunit N-terminal" evidence="10">
    <location>
        <begin position="1"/>
        <end position="82"/>
    </location>
</feature>
<evidence type="ECO:0000313" key="11">
    <source>
        <dbReference type="EMBL" id="MDN3564135.1"/>
    </source>
</evidence>
<dbReference type="NCBIfam" id="TIGR03166">
    <property type="entry name" value="alt_F1F0_F1_eps"/>
    <property type="match status" value="1"/>
</dbReference>
<evidence type="ECO:0000256" key="2">
    <source>
        <dbReference type="ARBA" id="ARBA00004184"/>
    </source>
</evidence>
<evidence type="ECO:0000256" key="1">
    <source>
        <dbReference type="ARBA" id="ARBA00003543"/>
    </source>
</evidence>
<name>A0ABT8A322_9PROT</name>
<evidence type="ECO:0000313" key="12">
    <source>
        <dbReference type="Proteomes" id="UP001529369"/>
    </source>
</evidence>
<keyword evidence="4" id="KW-0813">Transport</keyword>
<dbReference type="InterPro" id="IPR036771">
    <property type="entry name" value="ATPsynth_dsu/esu_N"/>
</dbReference>
<keyword evidence="5" id="KW-0375">Hydrogen ion transport</keyword>
<evidence type="ECO:0000256" key="7">
    <source>
        <dbReference type="ARBA" id="ARBA00023136"/>
    </source>
</evidence>
<dbReference type="InterPro" id="IPR020546">
    <property type="entry name" value="ATP_synth_F1_dsu/esu_N"/>
</dbReference>
<reference evidence="12" key="1">
    <citation type="journal article" date="2019" name="Int. J. Syst. Evol. Microbiol.">
        <title>The Global Catalogue of Microorganisms (GCM) 10K type strain sequencing project: providing services to taxonomists for standard genome sequencing and annotation.</title>
        <authorList>
            <consortium name="The Broad Institute Genomics Platform"/>
            <consortium name="The Broad Institute Genome Sequencing Center for Infectious Disease"/>
            <person name="Wu L."/>
            <person name="Ma J."/>
        </authorList>
    </citation>
    <scope>NUCLEOTIDE SEQUENCE [LARGE SCALE GENOMIC DNA]</scope>
    <source>
        <strain evidence="12">CECT 7131</strain>
    </source>
</reference>
<dbReference type="Pfam" id="PF02823">
    <property type="entry name" value="ATP-synt_DE_N"/>
    <property type="match status" value="1"/>
</dbReference>
<evidence type="ECO:0000256" key="3">
    <source>
        <dbReference type="ARBA" id="ARBA00005712"/>
    </source>
</evidence>
<proteinExistence type="inferred from homology"/>
<keyword evidence="8" id="KW-0139">CF(1)</keyword>
<dbReference type="Gene3D" id="2.60.15.10">
    <property type="entry name" value="F0F1 ATP synthase delta/epsilon subunit, N-terminal"/>
    <property type="match status" value="1"/>
</dbReference>
<keyword evidence="9" id="KW-0066">ATP synthesis</keyword>
<evidence type="ECO:0000256" key="4">
    <source>
        <dbReference type="ARBA" id="ARBA00022448"/>
    </source>
</evidence>
<dbReference type="CDD" id="cd12152">
    <property type="entry name" value="F1-ATPase_delta"/>
    <property type="match status" value="1"/>
</dbReference>
<protein>
    <submittedName>
        <fullName evidence="11">F0F1 ATP synthase subunit epsilon</fullName>
    </submittedName>
</protein>
<comment type="caution">
    <text evidence="11">The sequence shown here is derived from an EMBL/GenBank/DDBJ whole genome shotgun (WGS) entry which is preliminary data.</text>
</comment>
<evidence type="ECO:0000256" key="6">
    <source>
        <dbReference type="ARBA" id="ARBA00023065"/>
    </source>
</evidence>
<dbReference type="PANTHER" id="PTHR13822">
    <property type="entry name" value="ATP SYNTHASE DELTA/EPSILON CHAIN"/>
    <property type="match status" value="1"/>
</dbReference>
<accession>A0ABT8A322</accession>
<comment type="similarity">
    <text evidence="3">Belongs to the ATPase epsilon chain family.</text>
</comment>
<dbReference type="InterPro" id="IPR024037">
    <property type="entry name" value="Alt_ATP_synth_F1_esu"/>
</dbReference>
<evidence type="ECO:0000256" key="8">
    <source>
        <dbReference type="ARBA" id="ARBA00023196"/>
    </source>
</evidence>
<comment type="subcellular location">
    <subcellularLocation>
        <location evidence="2">Endomembrane system</location>
        <topology evidence="2">Peripheral membrane protein</topology>
    </subcellularLocation>
</comment>